<sequence length="352" mass="38391">MRRRFLLFVSFLLTQQVVGQIGGRAAFDFLSLPVNARLAALGNVNVSLSDQDVNMMMANPALLQADMVQHATLNWAPYYAGINSVSLGYAFDTPNAGPVGVSFAYHNYGTLTQTDPTGAVMGEFSAADYWLGGTWAHRLENYSLGGTVKVAGSSIGSYNAFAVLADLGAAFHHPTRDFHVGLAIRNLGWIFDTYAPGATRPTLPLNVQLGLSYKPEHMPLRFSLTAHHLERPDIVYLDPSKPGTLDANGQEVKEEKKLGDQIMRHLVFGGEFVLSPNFYLRAGYNHLIRRELRLQSRSGGAGFSIGAMARIKAFEVAFARGWYHVAGGTSTLTLTSNLHSVFRKKTPAATPQ</sequence>
<keyword evidence="2" id="KW-1185">Reference proteome</keyword>
<proteinExistence type="predicted"/>
<dbReference type="Gene3D" id="2.40.160.60">
    <property type="entry name" value="Outer membrane protein transport protein (OMPP1/FadL/TodX)"/>
    <property type="match status" value="1"/>
</dbReference>
<gene>
    <name evidence="1" type="ORF">SAMN05421823_10766</name>
</gene>
<organism evidence="1 2">
    <name type="scientific">Catalinimonas alkaloidigena</name>
    <dbReference type="NCBI Taxonomy" id="1075417"/>
    <lineage>
        <taxon>Bacteria</taxon>
        <taxon>Pseudomonadati</taxon>
        <taxon>Bacteroidota</taxon>
        <taxon>Cytophagia</taxon>
        <taxon>Cytophagales</taxon>
        <taxon>Catalimonadaceae</taxon>
        <taxon>Catalinimonas</taxon>
    </lineage>
</organism>
<dbReference type="OrthoDB" id="9809953at2"/>
<evidence type="ECO:0008006" key="3">
    <source>
        <dbReference type="Google" id="ProtNLM"/>
    </source>
</evidence>
<dbReference type="NCBIfam" id="NF033709">
    <property type="entry name" value="PorV_fam"/>
    <property type="match status" value="1"/>
</dbReference>
<dbReference type="RefSeq" id="WP_089684319.1">
    <property type="nucleotide sequence ID" value="NZ_FNFO01000007.1"/>
</dbReference>
<dbReference type="SUPFAM" id="SSF56935">
    <property type="entry name" value="Porins"/>
    <property type="match status" value="1"/>
</dbReference>
<dbReference type="NCBIfam" id="NF033711">
    <property type="entry name" value="T9SS_PorQ"/>
    <property type="match status" value="1"/>
</dbReference>
<dbReference type="AlphaFoldDB" id="A0A1G9LJK0"/>
<dbReference type="STRING" id="1075417.SAMN05421823_10766"/>
<dbReference type="Proteomes" id="UP000198510">
    <property type="component" value="Unassembled WGS sequence"/>
</dbReference>
<evidence type="ECO:0000313" key="2">
    <source>
        <dbReference type="Proteomes" id="UP000198510"/>
    </source>
</evidence>
<name>A0A1G9LJK0_9BACT</name>
<protein>
    <recommendedName>
        <fullName evidence="3">Type IX secretion system protein PorQ</fullName>
    </recommendedName>
</protein>
<accession>A0A1G9LJK0</accession>
<dbReference type="EMBL" id="FNFO01000007">
    <property type="protein sequence ID" value="SDL61997.1"/>
    <property type="molecule type" value="Genomic_DNA"/>
</dbReference>
<evidence type="ECO:0000313" key="1">
    <source>
        <dbReference type="EMBL" id="SDL61997.1"/>
    </source>
</evidence>
<reference evidence="1 2" key="1">
    <citation type="submission" date="2016-10" db="EMBL/GenBank/DDBJ databases">
        <authorList>
            <person name="de Groot N.N."/>
        </authorList>
    </citation>
    <scope>NUCLEOTIDE SEQUENCE [LARGE SCALE GENOMIC DNA]</scope>
    <source>
        <strain evidence="1 2">DSM 25186</strain>
    </source>
</reference>